<feature type="transmembrane region" description="Helical" evidence="2">
    <location>
        <begin position="12"/>
        <end position="36"/>
    </location>
</feature>
<dbReference type="Proteomes" id="UP000231469">
    <property type="component" value="Unassembled WGS sequence"/>
</dbReference>
<keyword evidence="2" id="KW-1133">Transmembrane helix</keyword>
<accession>A0A2M7VKB2</accession>
<feature type="transmembrane region" description="Helical" evidence="2">
    <location>
        <begin position="123"/>
        <end position="142"/>
    </location>
</feature>
<keyword evidence="2" id="KW-0472">Membrane</keyword>
<protein>
    <submittedName>
        <fullName evidence="3">Uncharacterized protein</fullName>
    </submittedName>
</protein>
<evidence type="ECO:0000313" key="4">
    <source>
        <dbReference type="Proteomes" id="UP000231469"/>
    </source>
</evidence>
<keyword evidence="2" id="KW-0812">Transmembrane</keyword>
<feature type="transmembrane region" description="Helical" evidence="2">
    <location>
        <begin position="97"/>
        <end position="117"/>
    </location>
</feature>
<reference evidence="4" key="1">
    <citation type="submission" date="2017-09" db="EMBL/GenBank/DDBJ databases">
        <title>Depth-based differentiation of microbial function through sediment-hosted aquifers and enrichment of novel symbionts in the deep terrestrial subsurface.</title>
        <authorList>
            <person name="Probst A.J."/>
            <person name="Ladd B."/>
            <person name="Jarett J.K."/>
            <person name="Geller-Mcgrath D.E."/>
            <person name="Sieber C.M.K."/>
            <person name="Emerson J.B."/>
            <person name="Anantharaman K."/>
            <person name="Thomas B.C."/>
            <person name="Malmstrom R."/>
            <person name="Stieglmeier M."/>
            <person name="Klingl A."/>
            <person name="Woyke T."/>
            <person name="Ryan C.M."/>
            <person name="Banfield J.F."/>
        </authorList>
    </citation>
    <scope>NUCLEOTIDE SEQUENCE [LARGE SCALE GENOMIC DNA]</scope>
</reference>
<evidence type="ECO:0000256" key="1">
    <source>
        <dbReference type="SAM" id="MobiDB-lite"/>
    </source>
</evidence>
<evidence type="ECO:0000313" key="3">
    <source>
        <dbReference type="EMBL" id="PJA02244.1"/>
    </source>
</evidence>
<dbReference type="EMBL" id="PFPS01000074">
    <property type="protein sequence ID" value="PJA02244.1"/>
    <property type="molecule type" value="Genomic_DNA"/>
</dbReference>
<sequence length="284" mass="31149">MKIFDKIGEKICFAFGVFWLIVVVLFIIGKCFAIEWPTEFSMGMTIAGLLTVWILLAVGFIGGILDVISASSKKPQKNLTIQESYSVKKRWGKMNKFFLIFCLSCSLAIGIIGLVIHATGKDLYTLLILLINGAFFSGYGAVMWDESIDTRRGGDSGSGSSGTISFDDDEAEKNSQEGPLDKATTIVRDSSGKRMVKGDWGEKIGKIKTEPSLNPFSPDRQVIKNDWGEEIGEIEHHIFENDTVVDKSGKEVGKITESFDILGDLANAFSGGILGNNKDKQIKK</sequence>
<organism evidence="3 4">
    <name type="scientific">bacterium (Candidatus Gribaldobacteria) CG_4_10_14_0_2_um_filter_36_18</name>
    <dbReference type="NCBI Taxonomy" id="2014264"/>
    <lineage>
        <taxon>Bacteria</taxon>
        <taxon>Candidatus Gribaldobacteria</taxon>
    </lineage>
</organism>
<proteinExistence type="predicted"/>
<feature type="region of interest" description="Disordered" evidence="1">
    <location>
        <begin position="151"/>
        <end position="184"/>
    </location>
</feature>
<gene>
    <name evidence="3" type="ORF">COX73_01800</name>
</gene>
<dbReference type="AlphaFoldDB" id="A0A2M7VKB2"/>
<feature type="transmembrane region" description="Helical" evidence="2">
    <location>
        <begin position="42"/>
        <end position="68"/>
    </location>
</feature>
<evidence type="ECO:0000256" key="2">
    <source>
        <dbReference type="SAM" id="Phobius"/>
    </source>
</evidence>
<name>A0A2M7VKB2_9BACT</name>
<comment type="caution">
    <text evidence="3">The sequence shown here is derived from an EMBL/GenBank/DDBJ whole genome shotgun (WGS) entry which is preliminary data.</text>
</comment>